<dbReference type="EMBL" id="JACRST010000007">
    <property type="protein sequence ID" value="MBC8546592.1"/>
    <property type="molecule type" value="Genomic_DNA"/>
</dbReference>
<dbReference type="InterPro" id="IPR006143">
    <property type="entry name" value="RND_pump_MFP"/>
</dbReference>
<dbReference type="NCBIfam" id="TIGR01730">
    <property type="entry name" value="RND_mfp"/>
    <property type="match status" value="1"/>
</dbReference>
<evidence type="ECO:0000256" key="1">
    <source>
        <dbReference type="ARBA" id="ARBA00004196"/>
    </source>
</evidence>
<evidence type="ECO:0000259" key="6">
    <source>
        <dbReference type="Pfam" id="PF25975"/>
    </source>
</evidence>
<dbReference type="InterPro" id="IPR058649">
    <property type="entry name" value="CzcB_C"/>
</dbReference>
<keyword evidence="5" id="KW-0472">Membrane</keyword>
<reference evidence="7" key="1">
    <citation type="submission" date="2020-08" db="EMBL/GenBank/DDBJ databases">
        <title>Genome public.</title>
        <authorList>
            <person name="Liu C."/>
            <person name="Sun Q."/>
        </authorList>
    </citation>
    <scope>NUCLEOTIDE SEQUENCE</scope>
    <source>
        <strain evidence="7">NSJ-31</strain>
    </source>
</reference>
<proteinExistence type="inferred from homology"/>
<comment type="subcellular location">
    <subcellularLocation>
        <location evidence="1">Cell envelope</location>
    </subcellularLocation>
</comment>
<accession>A0A926DZW1</accession>
<dbReference type="Pfam" id="PF25975">
    <property type="entry name" value="CzcB_C"/>
    <property type="match status" value="1"/>
</dbReference>
<dbReference type="Gene3D" id="1.10.287.470">
    <property type="entry name" value="Helix hairpin bin"/>
    <property type="match status" value="1"/>
</dbReference>
<evidence type="ECO:0000256" key="5">
    <source>
        <dbReference type="SAM" id="Phobius"/>
    </source>
</evidence>
<evidence type="ECO:0000256" key="4">
    <source>
        <dbReference type="SAM" id="Coils"/>
    </source>
</evidence>
<protein>
    <submittedName>
        <fullName evidence="7">Efflux RND transporter periplasmic adaptor subunit</fullName>
    </submittedName>
</protein>
<feature type="coiled-coil region" evidence="4">
    <location>
        <begin position="121"/>
        <end position="198"/>
    </location>
</feature>
<sequence length="505" mass="55269">MDSMTTQPAANEVLQPKRRRKRGIVFGIIALVLVIACVVVFLFPRETQSTISTYKESRVTRGDITAGISETGTVSIDYETVKYEISNSKMDDLGLSVSVQEVYVKSGQKVEAGDPLILISTTDLQEQLDNAQLSLKQAQASLTQAQLDQTLKKLDAESNYETNKILAESAEQTYENTLKSLENSITQYENEVLDLNKQIKYIKSYCYGAGGGEYSSKHENPTKYTDEQLDEMSETAIKNVLEGLNDDLDVAETALEKAQLELETKQAQAKNQLDADTFTSENAKTLYEVELSQIENSLSSAELKVESAQNDVEQFSEYLANNGVITSPISGTIMTLGYSAGDELSSNNPIAIISNPAEAYISVSIVQEDITTLELGQEASITLDAFPDDVFTGTLDSMSVQPSRSGGSTVSYTVDSRFDSPSDKFFEGMTGTVTFITNQLKDVLMVTNRAITNNNGVQTVKVKHDDGTIEEREITTGFSDGRNVEVTSGLEEGEVVLIESQVVSR</sequence>
<dbReference type="PANTHER" id="PTHR32347">
    <property type="entry name" value="EFFLUX SYSTEM COMPONENT YKNX-RELATED"/>
    <property type="match status" value="1"/>
</dbReference>
<dbReference type="Gene3D" id="2.40.420.20">
    <property type="match status" value="1"/>
</dbReference>
<dbReference type="Gene3D" id="2.40.30.170">
    <property type="match status" value="1"/>
</dbReference>
<evidence type="ECO:0000256" key="2">
    <source>
        <dbReference type="ARBA" id="ARBA00009477"/>
    </source>
</evidence>
<dbReference type="Gene3D" id="2.40.50.100">
    <property type="match status" value="1"/>
</dbReference>
<dbReference type="PRINTS" id="PR01490">
    <property type="entry name" value="RTXTOXIND"/>
</dbReference>
<evidence type="ECO:0000313" key="7">
    <source>
        <dbReference type="EMBL" id="MBC8546592.1"/>
    </source>
</evidence>
<dbReference type="SUPFAM" id="SSF111369">
    <property type="entry name" value="HlyD-like secretion proteins"/>
    <property type="match status" value="1"/>
</dbReference>
<comment type="caution">
    <text evidence="7">The sequence shown here is derived from an EMBL/GenBank/DDBJ whole genome shotgun (WGS) entry which is preliminary data.</text>
</comment>
<organism evidence="7 8">
    <name type="scientific">Ligaoa zhengdingensis</name>
    <dbReference type="NCBI Taxonomy" id="2763658"/>
    <lineage>
        <taxon>Bacteria</taxon>
        <taxon>Bacillati</taxon>
        <taxon>Bacillota</taxon>
        <taxon>Clostridia</taxon>
        <taxon>Eubacteriales</taxon>
        <taxon>Oscillospiraceae</taxon>
        <taxon>Ligaoa</taxon>
    </lineage>
</organism>
<keyword evidence="5" id="KW-0812">Transmembrane</keyword>
<dbReference type="Proteomes" id="UP000653127">
    <property type="component" value="Unassembled WGS sequence"/>
</dbReference>
<evidence type="ECO:0000256" key="3">
    <source>
        <dbReference type="ARBA" id="ARBA00023054"/>
    </source>
</evidence>
<feature type="domain" description="CzcB-like C-terminal circularly permuted SH3-like" evidence="6">
    <location>
        <begin position="445"/>
        <end position="496"/>
    </location>
</feature>
<dbReference type="AlphaFoldDB" id="A0A926DZW1"/>
<name>A0A926DZW1_9FIRM</name>
<keyword evidence="5" id="KW-1133">Transmembrane helix</keyword>
<dbReference type="GO" id="GO:0030313">
    <property type="term" value="C:cell envelope"/>
    <property type="evidence" value="ECO:0007669"/>
    <property type="project" value="UniProtKB-SubCell"/>
</dbReference>
<dbReference type="InterPro" id="IPR050465">
    <property type="entry name" value="UPF0194_transport"/>
</dbReference>
<feature type="coiled-coil region" evidence="4">
    <location>
        <begin position="241"/>
        <end position="318"/>
    </location>
</feature>
<dbReference type="GO" id="GO:0016020">
    <property type="term" value="C:membrane"/>
    <property type="evidence" value="ECO:0007669"/>
    <property type="project" value="InterPro"/>
</dbReference>
<dbReference type="GO" id="GO:0022857">
    <property type="term" value="F:transmembrane transporter activity"/>
    <property type="evidence" value="ECO:0007669"/>
    <property type="project" value="InterPro"/>
</dbReference>
<dbReference type="RefSeq" id="WP_249282670.1">
    <property type="nucleotide sequence ID" value="NZ_JACRST010000007.1"/>
</dbReference>
<keyword evidence="3 4" id="KW-0175">Coiled coil</keyword>
<gene>
    <name evidence="7" type="ORF">H8711_06540</name>
</gene>
<comment type="similarity">
    <text evidence="2">Belongs to the membrane fusion protein (MFP) (TC 8.A.1) family.</text>
</comment>
<feature type="transmembrane region" description="Helical" evidence="5">
    <location>
        <begin position="24"/>
        <end position="43"/>
    </location>
</feature>
<evidence type="ECO:0000313" key="8">
    <source>
        <dbReference type="Proteomes" id="UP000653127"/>
    </source>
</evidence>
<keyword evidence="8" id="KW-1185">Reference proteome</keyword>